<dbReference type="Gene3D" id="3.90.190.10">
    <property type="entry name" value="Protein tyrosine phosphatase superfamily"/>
    <property type="match status" value="1"/>
</dbReference>
<dbReference type="SMART" id="SM00404">
    <property type="entry name" value="PTPc_motif"/>
    <property type="match status" value="1"/>
</dbReference>
<dbReference type="PANTHER" id="PTHR46163:SF10">
    <property type="entry name" value="PROTEIN-TYROSINE PHOSPHATASE-RELATED"/>
    <property type="match status" value="1"/>
</dbReference>
<dbReference type="Proteomes" id="UP000005237">
    <property type="component" value="Unassembled WGS sequence"/>
</dbReference>
<evidence type="ECO:0000256" key="1">
    <source>
        <dbReference type="SAM" id="MobiDB-lite"/>
    </source>
</evidence>
<feature type="domain" description="Tyrosine specific protein phosphatases" evidence="3">
    <location>
        <begin position="196"/>
        <end position="283"/>
    </location>
</feature>
<dbReference type="InterPro" id="IPR052782">
    <property type="entry name" value="Oocyte-zygote_transition_reg"/>
</dbReference>
<evidence type="ECO:0000259" key="3">
    <source>
        <dbReference type="PROSITE" id="PS50056"/>
    </source>
</evidence>
<dbReference type="InterPro" id="IPR003595">
    <property type="entry name" value="Tyr_Pase_cat"/>
</dbReference>
<dbReference type="GO" id="GO:0004725">
    <property type="term" value="F:protein tyrosine phosphatase activity"/>
    <property type="evidence" value="ECO:0007669"/>
    <property type="project" value="InterPro"/>
</dbReference>
<dbReference type="InterPro" id="IPR029021">
    <property type="entry name" value="Prot-tyrosine_phosphatase-like"/>
</dbReference>
<dbReference type="PROSITE" id="PS00383">
    <property type="entry name" value="TYR_PHOSPHATASE_1"/>
    <property type="match status" value="1"/>
</dbReference>
<dbReference type="PROSITE" id="PS50056">
    <property type="entry name" value="TYR_PHOSPHATASE_2"/>
    <property type="match status" value="1"/>
</dbReference>
<dbReference type="SUPFAM" id="SSF52799">
    <property type="entry name" value="(Phosphotyrosine protein) phosphatases II"/>
    <property type="match status" value="1"/>
</dbReference>
<dbReference type="InterPro" id="IPR000242">
    <property type="entry name" value="PTP_cat"/>
</dbReference>
<dbReference type="PROSITE" id="PS50055">
    <property type="entry name" value="TYR_PHOSPHATASE_PTP"/>
    <property type="match status" value="1"/>
</dbReference>
<protein>
    <recommendedName>
        <fullName evidence="6">Protein-tyrosine-phosphatase</fullName>
    </recommendedName>
</protein>
<evidence type="ECO:0008006" key="6">
    <source>
        <dbReference type="Google" id="ProtNLM"/>
    </source>
</evidence>
<evidence type="ECO:0000313" key="4">
    <source>
        <dbReference type="EnsemblMetazoa" id="CJA41610b.1"/>
    </source>
</evidence>
<feature type="domain" description="Tyrosine-protein phosphatase" evidence="2">
    <location>
        <begin position="48"/>
        <end position="292"/>
    </location>
</feature>
<feature type="region of interest" description="Disordered" evidence="1">
    <location>
        <begin position="319"/>
        <end position="415"/>
    </location>
</feature>
<accession>A0A8R1ESE3</accession>
<dbReference type="CDD" id="cd00047">
    <property type="entry name" value="PTPc"/>
    <property type="match status" value="1"/>
</dbReference>
<keyword evidence="5" id="KW-1185">Reference proteome</keyword>
<feature type="compositionally biased region" description="Basic and acidic residues" evidence="1">
    <location>
        <begin position="372"/>
        <end position="394"/>
    </location>
</feature>
<dbReference type="Pfam" id="PF00102">
    <property type="entry name" value="Y_phosphatase"/>
    <property type="match status" value="2"/>
</dbReference>
<dbReference type="SMART" id="SM00194">
    <property type="entry name" value="PTPc"/>
    <property type="match status" value="1"/>
</dbReference>
<sequence>MEALINEKKFCKAFYVESLNAKKLLRDFMALRSAVICVAETQKKHDSKCRYCDIMCPDSTRVVLQDRPSDNDFIHANWMTMPNGYRYISAQGPLDETTEDFWHMIFTEKSTAIVMICDWVEDEIQKCARYIPFDDCESRKFGIYKVTRVGQTVMLMDGVKEHTFEVYITEQPTIRHTVRHFHFVTWLDHTAPITSDSVLKVMKTVKELKGGPPVIHCSAGIGRTGTFIGQLQTLPYHLSTCSFSGVDYGIQRIGRVGELNPLDLVREMREMRPKAVQSHHQFLFMIICITDLMVLDGVPRDDEMDDIVDVYKEIMEKAKKRRDEKMKRKEESKRNEVAGKEDDEAKKKESSKIQGTPLRKVESNVAVLMLDANHEKKDGAPKDDKKEEKKDDVLKTAPKLSSFEKHRPELFTARE</sequence>
<evidence type="ECO:0000313" key="5">
    <source>
        <dbReference type="Proteomes" id="UP000005237"/>
    </source>
</evidence>
<reference evidence="4" key="2">
    <citation type="submission" date="2022-06" db="UniProtKB">
        <authorList>
            <consortium name="EnsemblMetazoa"/>
        </authorList>
    </citation>
    <scope>IDENTIFICATION</scope>
    <source>
        <strain evidence="4">DF5081</strain>
    </source>
</reference>
<feature type="compositionally biased region" description="Basic and acidic residues" evidence="1">
    <location>
        <begin position="402"/>
        <end position="415"/>
    </location>
</feature>
<reference evidence="5" key="1">
    <citation type="submission" date="2010-08" db="EMBL/GenBank/DDBJ databases">
        <authorList>
            <consortium name="Caenorhabditis japonica Sequencing Consortium"/>
            <person name="Wilson R.K."/>
        </authorList>
    </citation>
    <scope>NUCLEOTIDE SEQUENCE [LARGE SCALE GENOMIC DNA]</scope>
    <source>
        <strain evidence="5">DF5081</strain>
    </source>
</reference>
<evidence type="ECO:0000259" key="2">
    <source>
        <dbReference type="PROSITE" id="PS50055"/>
    </source>
</evidence>
<organism evidence="4 5">
    <name type="scientific">Caenorhabditis japonica</name>
    <dbReference type="NCBI Taxonomy" id="281687"/>
    <lineage>
        <taxon>Eukaryota</taxon>
        <taxon>Metazoa</taxon>
        <taxon>Ecdysozoa</taxon>
        <taxon>Nematoda</taxon>
        <taxon>Chromadorea</taxon>
        <taxon>Rhabditida</taxon>
        <taxon>Rhabditina</taxon>
        <taxon>Rhabditomorpha</taxon>
        <taxon>Rhabditoidea</taxon>
        <taxon>Rhabditidae</taxon>
        <taxon>Peloderinae</taxon>
        <taxon>Caenorhabditis</taxon>
    </lineage>
</organism>
<name>A0A8R1ESE3_CAEJA</name>
<feature type="compositionally biased region" description="Basic and acidic residues" evidence="1">
    <location>
        <begin position="319"/>
        <end position="351"/>
    </location>
</feature>
<dbReference type="AlphaFoldDB" id="A0A8R1ESE3"/>
<dbReference type="InterPro" id="IPR000387">
    <property type="entry name" value="Tyr_Pase_dom"/>
</dbReference>
<dbReference type="PRINTS" id="PR00700">
    <property type="entry name" value="PRTYPHPHTASE"/>
</dbReference>
<dbReference type="InterPro" id="IPR016130">
    <property type="entry name" value="Tyr_Pase_AS"/>
</dbReference>
<dbReference type="PANTHER" id="PTHR46163">
    <property type="entry name" value="TYROSINE-PROTEIN PHOSPHATASE-RELATED"/>
    <property type="match status" value="1"/>
</dbReference>
<proteinExistence type="predicted"/>
<dbReference type="EnsemblMetazoa" id="CJA41610b.1">
    <property type="protein sequence ID" value="CJA41610b.1"/>
    <property type="gene ID" value="WBGene00217458"/>
</dbReference>